<dbReference type="GO" id="GO:0030145">
    <property type="term" value="F:manganese ion binding"/>
    <property type="evidence" value="ECO:0007669"/>
    <property type="project" value="InterPro"/>
</dbReference>
<dbReference type="GO" id="GO:0006508">
    <property type="term" value="P:proteolysis"/>
    <property type="evidence" value="ECO:0007669"/>
    <property type="project" value="UniProtKB-KW"/>
</dbReference>
<feature type="compositionally biased region" description="Basic and acidic residues" evidence="8">
    <location>
        <begin position="628"/>
        <end position="641"/>
    </location>
</feature>
<dbReference type="GO" id="GO:0070006">
    <property type="term" value="F:metalloaminopeptidase activity"/>
    <property type="evidence" value="ECO:0007669"/>
    <property type="project" value="InterPro"/>
</dbReference>
<dbReference type="Gene3D" id="3.40.390.10">
    <property type="entry name" value="Collagenase (Catalytic Domain)"/>
    <property type="match status" value="1"/>
</dbReference>
<dbReference type="InterPro" id="IPR036390">
    <property type="entry name" value="WH_DNA-bd_sf"/>
</dbReference>
<dbReference type="InterPro" id="IPR006607">
    <property type="entry name" value="DM15"/>
</dbReference>
<comment type="similarity">
    <text evidence="2">Belongs to the peptidase M17 family.</text>
</comment>
<feature type="compositionally biased region" description="Basic and acidic residues" evidence="8">
    <location>
        <begin position="78"/>
        <end position="116"/>
    </location>
</feature>
<evidence type="ECO:0000313" key="10">
    <source>
        <dbReference type="EMBL" id="KPJ00486.1"/>
    </source>
</evidence>
<keyword evidence="5" id="KW-0378">Hydrolase</keyword>
<keyword evidence="4" id="KW-0645">Protease</keyword>
<feature type="compositionally biased region" description="Pro residues" evidence="8">
    <location>
        <begin position="795"/>
        <end position="804"/>
    </location>
</feature>
<evidence type="ECO:0000259" key="9">
    <source>
        <dbReference type="PROSITE" id="PS50961"/>
    </source>
</evidence>
<evidence type="ECO:0000256" key="8">
    <source>
        <dbReference type="SAM" id="MobiDB-lite"/>
    </source>
</evidence>
<dbReference type="InterPro" id="IPR001506">
    <property type="entry name" value="Peptidase_M12A"/>
</dbReference>
<dbReference type="InterPro" id="IPR006630">
    <property type="entry name" value="La_HTH"/>
</dbReference>
<sequence>MLGGASGVHLYATQAPGAPPDARRPSLTPLLIEPNGYASDFTDIGDWPTLGAATGAARCHSTPPPHDADSSHHNGNADQERKPPEEQQTKSDKVEIQHNHQAHNDKHHDKHTDKNKTGTGAGKGSSKSGKHKWVPLDIDVKAPRPGKHGPPHSHRNDNGDPIVRDTPETYTRYHPSLTPSQLRAQAGVAQGLMLHYGALHVAPLAQAYYYNAPPYGLGLDHATLKDLIKKQIEYYFSPDNLARDFFLRRKMAADGTIPVTLIASFHRVRALTAPSFSLIEKFSLIVRDTPETCTRYHPSLTPSQLRAQAGVAQGLMLHYGALHVAPLAQAYYYNAPPYGLGLDHATLKDLIKKQIEYYFSPDNLARDFFLRRKMAADGTIPVTLIASFHRVRALTADVQLVLDAIRDSDKLQLINGFKVRTAFEPTKWPILDITNSDDTERNDKTEKIYTNDTDVKDKENIDKQDNKEDEVKEEKIEEAPSIEEKVIEKVDAEVKSEVDTETVSTVTKEEKPNDQDVAKVEDEKEQTIEEKKESEDIEKKEVEEKEKQNSEDPPLQSENEEKPGEKKRKKQMVGIFPLATMGGPLVAPVSGLLRAVPPPPLPRMFRTGRAAPRDNLNPDVPEFVPQARRSEDIENKTEQGDKQSGSSPAQRTASDVWTEVKRRTKAGSRERSGTSAVPPEEEPREELHFQLDEELDLPPPRHNTFTDAWSDEESDFEFTDRDVGRLLIVTQTGARAPKHDGHDRQGDWTSRTKITQDLEQVITDGLKRYEEDLWNDTEYTSFEAAVPNERHTNPKEPPPPPPKPTQHLEQSQEQPDKKRPRRTARFYAASKDPHATDVISGRKHKTRHSLNPPVEHHVGWIMDVQRKKLGIGQSQEMNTLFRFWSFFLRDHFNRTMYNEFRTLANEDAAAGFRYGLECLFRFYSYGLERKFRPELYQHFQQETIADYENANEDAAAGFRYGLECLFRFYSYGLERKFRPELYQHFQQETIADYENGQLYGLEKFWAFLKYYKHAAALCVEPKLEGFLAKFKSIEDFRVLEPQLNELLATRGPHAPGRGPHARPYDRTRSVSESDRVQQYNITNAGPAFSRGASVSGAGSRGRAGSCGAQSVVANARPRHHEQSLSIMTSLSLFTFKTCLKFNPVLVKPTSSQHVMVFENPNGVRKCVFNTAGHSKIEPHRITLGYACLKSPQLEMMVMRALGFGFEHNRASRDIYIDVQFENIDSETNIQSPDYDGVILIVYPEELNISLPRHIGSFVEGIRKLDKHIQKVATVWHCDYVSGGRIILAPTGNVTPYHDASVIKDAVKKGMLRALDAGVKKPLLVVQDIVNFPDGQLIGILGALEAFYIPLQMRERDDTKNFIRLGLYAEEKKTEDFERVIRNAIALERSRIMTRDIAGGDPERMSPANIVEYIKNSFAGITNITIKVIDDEKIIAQEYPLLAAVNRAANHVDRHKARVVELEYKPHDSSRVTETLMLVGKGVTYDTGGADIKISGKMAGMSRDKSGAAAVAGFLKACSILKPPHLKVVGVLCLCRNSVGSDSYVSDELLVSRSGKTVRVTNTDAEGRLAMADALFKLTEEAGNAMNPHLYTIATLTGHARACYGNYVAAMDNYSARATNHSARLQFSGGRMAEGIEVSTIRPEDLAVNVGKCKGDDLVQYDTEAKCRNHQLAAGFLIKVGGLEDKNIKYTHLDIAGAAGIPPEEPTAIPVLTLCHAHKVLL</sequence>
<feature type="compositionally biased region" description="Basic and acidic residues" evidence="8">
    <location>
        <begin position="453"/>
        <end position="498"/>
    </location>
</feature>
<feature type="region of interest" description="Disordered" evidence="8">
    <location>
        <begin position="730"/>
        <end position="749"/>
    </location>
</feature>
<feature type="compositionally biased region" description="Basic residues" evidence="8">
    <location>
        <begin position="144"/>
        <end position="153"/>
    </location>
</feature>
<evidence type="ECO:0000256" key="1">
    <source>
        <dbReference type="ARBA" id="ARBA00001947"/>
    </source>
</evidence>
<dbReference type="EMBL" id="KQ459463">
    <property type="protein sequence ID" value="KPJ00486.1"/>
    <property type="molecule type" value="Genomic_DNA"/>
</dbReference>
<dbReference type="GO" id="GO:0048255">
    <property type="term" value="P:mRNA stabilization"/>
    <property type="evidence" value="ECO:0007669"/>
    <property type="project" value="InterPro"/>
</dbReference>
<dbReference type="PANTHER" id="PTHR11963">
    <property type="entry name" value="LEUCINE AMINOPEPTIDASE-RELATED"/>
    <property type="match status" value="1"/>
</dbReference>
<reference evidence="10 11" key="1">
    <citation type="journal article" date="2015" name="Nat. Commun.">
        <title>Outbred genome sequencing and CRISPR/Cas9 gene editing in butterflies.</title>
        <authorList>
            <person name="Li X."/>
            <person name="Fan D."/>
            <person name="Zhang W."/>
            <person name="Liu G."/>
            <person name="Zhang L."/>
            <person name="Zhao L."/>
            <person name="Fang X."/>
            <person name="Chen L."/>
            <person name="Dong Y."/>
            <person name="Chen Y."/>
            <person name="Ding Y."/>
            <person name="Zhao R."/>
            <person name="Feng M."/>
            <person name="Zhu Y."/>
            <person name="Feng Y."/>
            <person name="Jiang X."/>
            <person name="Zhu D."/>
            <person name="Xiang H."/>
            <person name="Feng X."/>
            <person name="Li S."/>
            <person name="Wang J."/>
            <person name="Zhang G."/>
            <person name="Kronforst M.R."/>
            <person name="Wang W."/>
        </authorList>
    </citation>
    <scope>NUCLEOTIDE SEQUENCE [LARGE SCALE GENOMIC DNA]</scope>
    <source>
        <strain evidence="10">Ya'a_city_454_Px</strain>
        <tissue evidence="10">Whole body</tissue>
    </source>
</reference>
<dbReference type="Gene3D" id="3.40.630.10">
    <property type="entry name" value="Zn peptidases"/>
    <property type="match status" value="1"/>
</dbReference>
<evidence type="ECO:0000256" key="3">
    <source>
        <dbReference type="ARBA" id="ARBA00022438"/>
    </source>
</evidence>
<dbReference type="InterPro" id="IPR024079">
    <property type="entry name" value="MetalloPept_cat_dom_sf"/>
</dbReference>
<name>A0A194QAP0_PAPXU</name>
<dbReference type="InterPro" id="IPR011356">
    <property type="entry name" value="Leucine_aapep/pepB"/>
</dbReference>
<feature type="region of interest" description="Disordered" evidence="8">
    <location>
        <begin position="784"/>
        <end position="852"/>
    </location>
</feature>
<dbReference type="GO" id="GO:0005737">
    <property type="term" value="C:cytoplasm"/>
    <property type="evidence" value="ECO:0007669"/>
    <property type="project" value="InterPro"/>
</dbReference>
<accession>A0A194QAP0</accession>
<feature type="domain" description="HTH La-type RNA-binding" evidence="9">
    <location>
        <begin position="341"/>
        <end position="432"/>
    </location>
</feature>
<organism evidence="10 11">
    <name type="scientific">Papilio xuthus</name>
    <name type="common">Asian swallowtail butterfly</name>
    <dbReference type="NCBI Taxonomy" id="66420"/>
    <lineage>
        <taxon>Eukaryota</taxon>
        <taxon>Metazoa</taxon>
        <taxon>Ecdysozoa</taxon>
        <taxon>Arthropoda</taxon>
        <taxon>Hexapoda</taxon>
        <taxon>Insecta</taxon>
        <taxon>Pterygota</taxon>
        <taxon>Neoptera</taxon>
        <taxon>Endopterygota</taxon>
        <taxon>Lepidoptera</taxon>
        <taxon>Glossata</taxon>
        <taxon>Ditrysia</taxon>
        <taxon>Papilionoidea</taxon>
        <taxon>Papilionidae</taxon>
        <taxon>Papilioninae</taxon>
        <taxon>Papilio</taxon>
    </lineage>
</organism>
<feature type="compositionally biased region" description="Basic and acidic residues" evidence="8">
    <location>
        <begin position="507"/>
        <end position="550"/>
    </location>
</feature>
<keyword evidence="11" id="KW-1185">Reference proteome</keyword>
<feature type="region of interest" description="Disordered" evidence="8">
    <location>
        <begin position="453"/>
        <end position="716"/>
    </location>
</feature>
<evidence type="ECO:0000256" key="6">
    <source>
        <dbReference type="ARBA" id="ARBA00022884"/>
    </source>
</evidence>
<dbReference type="PANTHER" id="PTHR11963:SF48">
    <property type="entry name" value="DIPEPTIDASE B, ISOFORM A"/>
    <property type="match status" value="1"/>
</dbReference>
<evidence type="ECO:0000256" key="4">
    <source>
        <dbReference type="ARBA" id="ARBA00022670"/>
    </source>
</evidence>
<feature type="compositionally biased region" description="Basic and acidic residues" evidence="8">
    <location>
        <begin position="154"/>
        <end position="167"/>
    </location>
</feature>
<dbReference type="SUPFAM" id="SSF53187">
    <property type="entry name" value="Zn-dependent exopeptidases"/>
    <property type="match status" value="1"/>
</dbReference>
<evidence type="ECO:0000256" key="2">
    <source>
        <dbReference type="ARBA" id="ARBA00009528"/>
    </source>
</evidence>
<protein>
    <submittedName>
        <fullName evidence="10">Putative aminopeptidase W07G4.4</fullName>
    </submittedName>
</protein>
<dbReference type="InterPro" id="IPR000819">
    <property type="entry name" value="Peptidase_M17_C"/>
</dbReference>
<dbReference type="InterPro" id="IPR036388">
    <property type="entry name" value="WH-like_DNA-bd_sf"/>
</dbReference>
<dbReference type="SMART" id="SM00684">
    <property type="entry name" value="DM15"/>
    <property type="match status" value="4"/>
</dbReference>
<evidence type="ECO:0000256" key="7">
    <source>
        <dbReference type="PROSITE-ProRule" id="PRU00332"/>
    </source>
</evidence>
<dbReference type="PROSITE" id="PS50961">
    <property type="entry name" value="HTH_LA"/>
    <property type="match status" value="2"/>
</dbReference>
<evidence type="ECO:0000313" key="11">
    <source>
        <dbReference type="Proteomes" id="UP000053268"/>
    </source>
</evidence>
<feature type="domain" description="HTH La-type RNA-binding" evidence="9">
    <location>
        <begin position="218"/>
        <end position="313"/>
    </location>
</feature>
<gene>
    <name evidence="10" type="ORF">RR46_07076</name>
</gene>
<dbReference type="Gene3D" id="1.10.10.10">
    <property type="entry name" value="Winged helix-like DNA-binding domain superfamily/Winged helix DNA-binding domain"/>
    <property type="match status" value="2"/>
</dbReference>
<dbReference type="Pfam" id="PF00883">
    <property type="entry name" value="Peptidase_M17"/>
    <property type="match status" value="1"/>
</dbReference>
<dbReference type="STRING" id="66420.A0A194QAP0"/>
<dbReference type="GO" id="GO:0004222">
    <property type="term" value="F:metalloendopeptidase activity"/>
    <property type="evidence" value="ECO:0007669"/>
    <property type="project" value="InterPro"/>
</dbReference>
<dbReference type="Pfam" id="PF05383">
    <property type="entry name" value="La"/>
    <property type="match status" value="2"/>
</dbReference>
<dbReference type="GO" id="GO:0000339">
    <property type="term" value="F:RNA cap binding"/>
    <property type="evidence" value="ECO:0007669"/>
    <property type="project" value="InterPro"/>
</dbReference>
<proteinExistence type="inferred from homology"/>
<dbReference type="SMART" id="SM00715">
    <property type="entry name" value="LA"/>
    <property type="match status" value="2"/>
</dbReference>
<feature type="compositionally biased region" description="Basic and acidic residues" evidence="8">
    <location>
        <begin position="737"/>
        <end position="746"/>
    </location>
</feature>
<dbReference type="PRINTS" id="PR00481">
    <property type="entry name" value="LAMNOPPTDASE"/>
</dbReference>
<dbReference type="PROSITE" id="PS00631">
    <property type="entry name" value="CYTOSOL_AP"/>
    <property type="match status" value="1"/>
</dbReference>
<dbReference type="Pfam" id="PF01400">
    <property type="entry name" value="Astacin"/>
    <property type="match status" value="1"/>
</dbReference>
<feature type="region of interest" description="Disordered" evidence="8">
    <location>
        <begin position="1049"/>
        <end position="1069"/>
    </location>
</feature>
<dbReference type="Proteomes" id="UP000053268">
    <property type="component" value="Unassembled WGS sequence"/>
</dbReference>
<dbReference type="Pfam" id="PF21071">
    <property type="entry name" value="LARP1_HEAT"/>
    <property type="match status" value="1"/>
</dbReference>
<keyword evidence="3 10" id="KW-0031">Aminopeptidase</keyword>
<dbReference type="SUPFAM" id="SSF46785">
    <property type="entry name" value="Winged helix' DNA-binding domain"/>
    <property type="match status" value="2"/>
</dbReference>
<evidence type="ECO:0000256" key="5">
    <source>
        <dbReference type="ARBA" id="ARBA00022801"/>
    </source>
</evidence>
<feature type="region of interest" description="Disordered" evidence="8">
    <location>
        <begin position="1"/>
        <end position="175"/>
    </location>
</feature>
<keyword evidence="6 7" id="KW-0694">RNA-binding</keyword>
<comment type="cofactor">
    <cofactor evidence="1">
        <name>Zn(2+)</name>
        <dbReference type="ChEBI" id="CHEBI:29105"/>
    </cofactor>
</comment>
<feature type="compositionally biased region" description="Polar residues" evidence="8">
    <location>
        <begin position="642"/>
        <end position="655"/>
    </location>
</feature>